<gene>
    <name evidence="1" type="ORF">SAMN02745150_01286</name>
</gene>
<sequence>MKIQDISFVVQGYFDEFSTIKCINSLRLFPPIGNYFNNLVSI</sequence>
<dbReference type="Proteomes" id="UP000240042">
    <property type="component" value="Unassembled WGS sequence"/>
</dbReference>
<protein>
    <submittedName>
        <fullName evidence="1">Uncharacterized protein</fullName>
    </submittedName>
</protein>
<proteinExistence type="predicted"/>
<evidence type="ECO:0000313" key="2">
    <source>
        <dbReference type="Proteomes" id="UP000240042"/>
    </source>
</evidence>
<dbReference type="EMBL" id="FOKY01000019">
    <property type="protein sequence ID" value="SFB91056.1"/>
    <property type="molecule type" value="Genomic_DNA"/>
</dbReference>
<dbReference type="AlphaFoldDB" id="A0A1I1EWG3"/>
<keyword evidence="2" id="KW-1185">Reference proteome</keyword>
<evidence type="ECO:0000313" key="1">
    <source>
        <dbReference type="EMBL" id="SFB91056.1"/>
    </source>
</evidence>
<organism evidence="1 2">
    <name type="scientific">Brevinema andersonii</name>
    <dbReference type="NCBI Taxonomy" id="34097"/>
    <lineage>
        <taxon>Bacteria</taxon>
        <taxon>Pseudomonadati</taxon>
        <taxon>Spirochaetota</taxon>
        <taxon>Spirochaetia</taxon>
        <taxon>Brevinematales</taxon>
        <taxon>Brevinemataceae</taxon>
        <taxon>Brevinema</taxon>
    </lineage>
</organism>
<reference evidence="2" key="1">
    <citation type="submission" date="2016-10" db="EMBL/GenBank/DDBJ databases">
        <authorList>
            <person name="Varghese N."/>
            <person name="Submissions S."/>
        </authorList>
    </citation>
    <scope>NUCLEOTIDE SEQUENCE [LARGE SCALE GENOMIC DNA]</scope>
    <source>
        <strain evidence="2">ATCC 43811</strain>
    </source>
</reference>
<name>A0A1I1EWG3_BREAD</name>
<accession>A0A1I1EWG3</accession>